<dbReference type="Proteomes" id="UP000541426">
    <property type="component" value="Unassembled WGS sequence"/>
</dbReference>
<evidence type="ECO:0000256" key="4">
    <source>
        <dbReference type="ARBA" id="ARBA00020585"/>
    </source>
</evidence>
<keyword evidence="10 12" id="KW-1133">Transmembrane helix</keyword>
<keyword evidence="15" id="KW-1185">Reference proteome</keyword>
<keyword evidence="8 14" id="KW-0808">Transferase</keyword>
<feature type="transmembrane region" description="Helical" evidence="12">
    <location>
        <begin position="15"/>
        <end position="36"/>
    </location>
</feature>
<dbReference type="RefSeq" id="WP_183968454.1">
    <property type="nucleotide sequence ID" value="NZ_BAABBZ010000011.1"/>
</dbReference>
<dbReference type="InterPro" id="IPR029044">
    <property type="entry name" value="Nucleotide-diphossugar_trans"/>
</dbReference>
<dbReference type="NCBIfam" id="NF003958">
    <property type="entry name" value="PRK05454.2-1"/>
    <property type="match status" value="1"/>
</dbReference>
<keyword evidence="11 12" id="KW-0472">Membrane</keyword>
<dbReference type="InterPro" id="IPR050321">
    <property type="entry name" value="Glycosyltr_2/OpgH_subfam"/>
</dbReference>
<feature type="transmembrane region" description="Helical" evidence="12">
    <location>
        <begin position="48"/>
        <end position="70"/>
    </location>
</feature>
<feature type="transmembrane region" description="Helical" evidence="12">
    <location>
        <begin position="404"/>
        <end position="424"/>
    </location>
</feature>
<feature type="transmembrane region" description="Helical" evidence="12">
    <location>
        <begin position="498"/>
        <end position="516"/>
    </location>
</feature>
<comment type="pathway">
    <text evidence="2">Glycan metabolism; osmoregulated periplasmic glucan (OPG) biosynthesis.</text>
</comment>
<evidence type="ECO:0000256" key="3">
    <source>
        <dbReference type="ARBA" id="ARBA00009337"/>
    </source>
</evidence>
<proteinExistence type="inferred from homology"/>
<evidence type="ECO:0000256" key="7">
    <source>
        <dbReference type="ARBA" id="ARBA00022676"/>
    </source>
</evidence>
<name>A0A7W6DVH9_9RHOB</name>
<dbReference type="Gene3D" id="3.90.550.10">
    <property type="entry name" value="Spore Coat Polysaccharide Biosynthesis Protein SpsA, Chain A"/>
    <property type="match status" value="1"/>
</dbReference>
<evidence type="ECO:0000256" key="2">
    <source>
        <dbReference type="ARBA" id="ARBA00005001"/>
    </source>
</evidence>
<dbReference type="EMBL" id="JACIEJ010000010">
    <property type="protein sequence ID" value="MBB3987375.1"/>
    <property type="molecule type" value="Genomic_DNA"/>
</dbReference>
<dbReference type="PANTHER" id="PTHR43867">
    <property type="entry name" value="CELLULOSE SYNTHASE CATALYTIC SUBUNIT A [UDP-FORMING]"/>
    <property type="match status" value="1"/>
</dbReference>
<evidence type="ECO:0000259" key="13">
    <source>
        <dbReference type="Pfam" id="PF13632"/>
    </source>
</evidence>
<keyword evidence="9 12" id="KW-0812">Transmembrane</keyword>
<accession>A0A7W6DVH9</accession>
<comment type="subcellular location">
    <subcellularLocation>
        <location evidence="1">Cell inner membrane</location>
        <topology evidence="1">Multi-pass membrane protein</topology>
    </subcellularLocation>
</comment>
<evidence type="ECO:0000256" key="9">
    <source>
        <dbReference type="ARBA" id="ARBA00022692"/>
    </source>
</evidence>
<dbReference type="AlphaFoldDB" id="A0A7W6DVH9"/>
<evidence type="ECO:0000256" key="1">
    <source>
        <dbReference type="ARBA" id="ARBA00004429"/>
    </source>
</evidence>
<comment type="caution">
    <text evidence="14">The sequence shown here is derived from an EMBL/GenBank/DDBJ whole genome shotgun (WGS) entry which is preliminary data.</text>
</comment>
<keyword evidence="5" id="KW-1003">Cell membrane</keyword>
<comment type="similarity">
    <text evidence="3">Belongs to the glycosyltransferase 2 family. OpgH subfamily.</text>
</comment>
<evidence type="ECO:0000256" key="10">
    <source>
        <dbReference type="ARBA" id="ARBA00022989"/>
    </source>
</evidence>
<evidence type="ECO:0000256" key="6">
    <source>
        <dbReference type="ARBA" id="ARBA00022519"/>
    </source>
</evidence>
<evidence type="ECO:0000313" key="14">
    <source>
        <dbReference type="EMBL" id="MBB3987375.1"/>
    </source>
</evidence>
<evidence type="ECO:0000256" key="12">
    <source>
        <dbReference type="SAM" id="Phobius"/>
    </source>
</evidence>
<gene>
    <name evidence="14" type="ORF">GGQ68_003722</name>
</gene>
<reference evidence="14 15" key="1">
    <citation type="submission" date="2020-08" db="EMBL/GenBank/DDBJ databases">
        <title>Genomic Encyclopedia of Type Strains, Phase IV (KMG-IV): sequencing the most valuable type-strain genomes for metagenomic binning, comparative biology and taxonomic classification.</title>
        <authorList>
            <person name="Goeker M."/>
        </authorList>
    </citation>
    <scope>NUCLEOTIDE SEQUENCE [LARGE SCALE GENOMIC DNA]</scope>
    <source>
        <strain evidence="14 15">DSM 102235</strain>
    </source>
</reference>
<dbReference type="GO" id="GO:0005886">
    <property type="term" value="C:plasma membrane"/>
    <property type="evidence" value="ECO:0007669"/>
    <property type="project" value="UniProtKB-SubCell"/>
</dbReference>
<feature type="transmembrane region" description="Helical" evidence="12">
    <location>
        <begin position="359"/>
        <end position="384"/>
    </location>
</feature>
<keyword evidence="7 14" id="KW-0328">Glycosyltransferase</keyword>
<protein>
    <recommendedName>
        <fullName evidence="4">Glucans biosynthesis glucosyltransferase H</fullName>
    </recommendedName>
</protein>
<feature type="domain" description="Glycosyltransferase 2-like" evidence="13">
    <location>
        <begin position="184"/>
        <end position="377"/>
    </location>
</feature>
<sequence>MPLPPSTATRLTRSIALVFAMTAALSAGGLLLTVGAEDGFDTLDVVRTVLIMVTTAWLAWGASLALAGLWPSRAVSVPPSTGPAPRTVMLVPICNEDPVSTFARIAAIDRSLAASGASVDIAILSDTRDPHASAKERAAFVRLRKAVTGQGELFYRIRENGAGRKAGNVGDFMRNSGRAYDLAVILDADSLMSGEAIRMMIDRMVADPQLGLLQTLPRLVEGHSLFARAMQFSAAFHGLVFTRGLMRMQGNTGPFWGHNAIVRVEAFAQSCGLPDLPGKAPFGGHILSHDYVEAALLARAGWRVQVDSAIPGSYEEGPENVLSYARRDRRWCQGNLQHARLLAAPGLAGWSRFVFLQGIMAYVAAPLWGLFLLATLASTVMAPLPDYFPEAYQLFPTFPYDSTLEITTLILGTASLLVLPKFLIWIEAIATGRAQAFGGSWRSFLSMLVEIALTSVLAPIMLAFQTRAVVQVLSGQDGGWPANARGEGRLSVAQSLRASGWIVGVGLGAWGLVYLLAPNLMPWLLPIGIPMTLAPVIIAWSSRPLTHKLFRTPEERDAPQVLQDFRHIMAQWQPAAAPLPADRIDPVAPARA</sequence>
<organism evidence="14 15">
    <name type="scientific">Sagittula marina</name>
    <dbReference type="NCBI Taxonomy" id="943940"/>
    <lineage>
        <taxon>Bacteria</taxon>
        <taxon>Pseudomonadati</taxon>
        <taxon>Pseudomonadota</taxon>
        <taxon>Alphaproteobacteria</taxon>
        <taxon>Rhodobacterales</taxon>
        <taxon>Roseobacteraceae</taxon>
        <taxon>Sagittula</taxon>
    </lineage>
</organism>
<evidence type="ECO:0000313" key="15">
    <source>
        <dbReference type="Proteomes" id="UP000541426"/>
    </source>
</evidence>
<evidence type="ECO:0000256" key="11">
    <source>
        <dbReference type="ARBA" id="ARBA00023136"/>
    </source>
</evidence>
<evidence type="ECO:0000256" key="5">
    <source>
        <dbReference type="ARBA" id="ARBA00022475"/>
    </source>
</evidence>
<keyword evidence="6" id="KW-0997">Cell inner membrane</keyword>
<dbReference type="Pfam" id="PF13632">
    <property type="entry name" value="Glyco_trans_2_3"/>
    <property type="match status" value="1"/>
</dbReference>
<dbReference type="NCBIfam" id="NF003959">
    <property type="entry name" value="PRK05454.2-2"/>
    <property type="match status" value="1"/>
</dbReference>
<dbReference type="InterPro" id="IPR001173">
    <property type="entry name" value="Glyco_trans_2-like"/>
</dbReference>
<dbReference type="NCBIfam" id="NF003962">
    <property type="entry name" value="PRK05454.2-5"/>
    <property type="match status" value="1"/>
</dbReference>
<dbReference type="PANTHER" id="PTHR43867:SF5">
    <property type="entry name" value="GLUCANS BIOSYNTHESIS GLUCOSYLTRANSFERASE H"/>
    <property type="match status" value="1"/>
</dbReference>
<dbReference type="GO" id="GO:0016758">
    <property type="term" value="F:hexosyltransferase activity"/>
    <property type="evidence" value="ECO:0007669"/>
    <property type="project" value="TreeGrafter"/>
</dbReference>
<evidence type="ECO:0000256" key="8">
    <source>
        <dbReference type="ARBA" id="ARBA00022679"/>
    </source>
</evidence>
<dbReference type="SUPFAM" id="SSF53448">
    <property type="entry name" value="Nucleotide-diphospho-sugar transferases"/>
    <property type="match status" value="1"/>
</dbReference>
<feature type="transmembrane region" description="Helical" evidence="12">
    <location>
        <begin position="523"/>
        <end position="541"/>
    </location>
</feature>